<dbReference type="EC" id="6.3.1.20" evidence="3"/>
<evidence type="ECO:0000256" key="2">
    <source>
        <dbReference type="ARBA" id="ARBA00005124"/>
    </source>
</evidence>
<keyword evidence="4 9" id="KW-0436">Ligase</keyword>
<gene>
    <name evidence="9" type="primary">lplA</name>
    <name evidence="9" type="ORF">GCM10023338_08200</name>
</gene>
<dbReference type="CDD" id="cd16443">
    <property type="entry name" value="LplA"/>
    <property type="match status" value="1"/>
</dbReference>
<evidence type="ECO:0000313" key="9">
    <source>
        <dbReference type="EMBL" id="GAA5097079.1"/>
    </source>
</evidence>
<reference evidence="10" key="1">
    <citation type="journal article" date="2019" name="Int. J. Syst. Evol. Microbiol.">
        <title>The Global Catalogue of Microorganisms (GCM) 10K type strain sequencing project: providing services to taxonomists for standard genome sequencing and annotation.</title>
        <authorList>
            <consortium name="The Broad Institute Genomics Platform"/>
            <consortium name="The Broad Institute Genome Sequencing Center for Infectious Disease"/>
            <person name="Wu L."/>
            <person name="Ma J."/>
        </authorList>
    </citation>
    <scope>NUCLEOTIDE SEQUENCE [LARGE SCALE GENOMIC DNA]</scope>
    <source>
        <strain evidence="10">JCM 18424</strain>
    </source>
</reference>
<dbReference type="InterPro" id="IPR004562">
    <property type="entry name" value="LipoylTrfase_LipoateP_Ligase"/>
</dbReference>
<dbReference type="GO" id="GO:0016874">
    <property type="term" value="F:ligase activity"/>
    <property type="evidence" value="ECO:0007669"/>
    <property type="project" value="UniProtKB-KW"/>
</dbReference>
<evidence type="ECO:0000256" key="5">
    <source>
        <dbReference type="ARBA" id="ARBA00022741"/>
    </source>
</evidence>
<comment type="pathway">
    <text evidence="1">Protein modification; protein lipoylation via exogenous pathway; protein N(6)-(lipoyl)lysine from lipoate: step 2/2.</text>
</comment>
<evidence type="ECO:0000256" key="4">
    <source>
        <dbReference type="ARBA" id="ARBA00022598"/>
    </source>
</evidence>
<organism evidence="9 10">
    <name type="scientific">Wohlfahrtiimonas larvae</name>
    <dbReference type="NCBI Taxonomy" id="1157986"/>
    <lineage>
        <taxon>Bacteria</taxon>
        <taxon>Pseudomonadati</taxon>
        <taxon>Pseudomonadota</taxon>
        <taxon>Gammaproteobacteria</taxon>
        <taxon>Cardiobacteriales</taxon>
        <taxon>Ignatzschineriaceae</taxon>
        <taxon>Wohlfahrtiimonas</taxon>
    </lineage>
</organism>
<comment type="pathway">
    <text evidence="2">Protein modification; protein lipoylation via exogenous pathway; protein N(6)-(lipoyl)lysine from lipoate: step 1/2.</text>
</comment>
<keyword evidence="5" id="KW-0547">Nucleotide-binding</keyword>
<dbReference type="Proteomes" id="UP001500631">
    <property type="component" value="Unassembled WGS sequence"/>
</dbReference>
<sequence>MKQLRLLISESVDPWFNLAVEETIFSTMDPDQKVLFLWRNDKTVVIGRAQNPWKECNTRKMDDDHVKLARRHSGGGAVFHDLGNTNFTFMIGKPEYNKNVSTQIIIDALKTLGLTVEASGRNDLVIHREGEIRKISGSAYREKADRGFHHGTLLLNVDFSRLENYLNPDPKKLQAKGITSVRSRVANLIELLPTITHAEICGAITEAFFEHCGTTVEPEFISEINPPNIEGFAERFREQSSWDWNFGKALEFSHHFDERFTWGGVEVQLVVKDGVIIESKIYSDSLYLDSLEALEQALIGVRYKEVDIDHVFENILKEYPDATDSLSELRNWFIQSIQ</sequence>
<feature type="domain" description="BPL/LPL catalytic" evidence="8">
    <location>
        <begin position="29"/>
        <end position="216"/>
    </location>
</feature>
<dbReference type="EMBL" id="BAABKE010000002">
    <property type="protein sequence ID" value="GAA5097079.1"/>
    <property type="molecule type" value="Genomic_DNA"/>
</dbReference>
<dbReference type="RefSeq" id="WP_345667263.1">
    <property type="nucleotide sequence ID" value="NZ_BAABKE010000002.1"/>
</dbReference>
<dbReference type="NCBIfam" id="TIGR00545">
    <property type="entry name" value="lipoyltrans"/>
    <property type="match status" value="1"/>
</dbReference>
<dbReference type="PROSITE" id="PS51733">
    <property type="entry name" value="BPL_LPL_CATALYTIC"/>
    <property type="match status" value="1"/>
</dbReference>
<comment type="catalytic activity">
    <reaction evidence="7">
        <text>L-lysyl-[lipoyl-carrier protein] + (R)-lipoate + ATP = N(6)-[(R)-lipoyl]-L-lysyl-[lipoyl-carrier protein] + AMP + diphosphate + H(+)</text>
        <dbReference type="Rhea" id="RHEA:49288"/>
        <dbReference type="Rhea" id="RHEA-COMP:10500"/>
        <dbReference type="Rhea" id="RHEA-COMP:10502"/>
        <dbReference type="ChEBI" id="CHEBI:15378"/>
        <dbReference type="ChEBI" id="CHEBI:29969"/>
        <dbReference type="ChEBI" id="CHEBI:30616"/>
        <dbReference type="ChEBI" id="CHEBI:33019"/>
        <dbReference type="ChEBI" id="CHEBI:83088"/>
        <dbReference type="ChEBI" id="CHEBI:83099"/>
        <dbReference type="ChEBI" id="CHEBI:456215"/>
        <dbReference type="EC" id="6.3.1.20"/>
    </reaction>
</comment>
<dbReference type="PANTHER" id="PTHR12561:SF3">
    <property type="entry name" value="LIPOYLTRANSFERASE 1, MITOCHONDRIAL"/>
    <property type="match status" value="1"/>
</dbReference>
<dbReference type="PANTHER" id="PTHR12561">
    <property type="entry name" value="LIPOATE-PROTEIN LIGASE"/>
    <property type="match status" value="1"/>
</dbReference>
<evidence type="ECO:0000256" key="3">
    <source>
        <dbReference type="ARBA" id="ARBA00012367"/>
    </source>
</evidence>
<dbReference type="Gene3D" id="3.30.930.10">
    <property type="entry name" value="Bira Bifunctional Protein, Domain 2"/>
    <property type="match status" value="1"/>
</dbReference>
<dbReference type="Gene3D" id="3.30.390.50">
    <property type="entry name" value="CO dehydrogenase flavoprotein, C-terminal domain"/>
    <property type="match status" value="1"/>
</dbReference>
<evidence type="ECO:0000256" key="6">
    <source>
        <dbReference type="ARBA" id="ARBA00022840"/>
    </source>
</evidence>
<protein>
    <recommendedName>
        <fullName evidence="3">lipoate--protein ligase</fullName>
        <ecNumber evidence="3">6.3.1.20</ecNumber>
    </recommendedName>
</protein>
<evidence type="ECO:0000259" key="8">
    <source>
        <dbReference type="PROSITE" id="PS51733"/>
    </source>
</evidence>
<keyword evidence="10" id="KW-1185">Reference proteome</keyword>
<keyword evidence="6" id="KW-0067">ATP-binding</keyword>
<dbReference type="SUPFAM" id="SSF55681">
    <property type="entry name" value="Class II aaRS and biotin synthetases"/>
    <property type="match status" value="1"/>
</dbReference>
<dbReference type="SUPFAM" id="SSF82649">
    <property type="entry name" value="SufE/NifU"/>
    <property type="match status" value="1"/>
</dbReference>
<evidence type="ECO:0000256" key="7">
    <source>
        <dbReference type="ARBA" id="ARBA00048037"/>
    </source>
</evidence>
<proteinExistence type="predicted"/>
<name>A0ABP9MKZ9_9GAMM</name>
<dbReference type="Pfam" id="PF21948">
    <property type="entry name" value="LplA-B_cat"/>
    <property type="match status" value="1"/>
</dbReference>
<evidence type="ECO:0000313" key="10">
    <source>
        <dbReference type="Proteomes" id="UP001500631"/>
    </source>
</evidence>
<dbReference type="InterPro" id="IPR045864">
    <property type="entry name" value="aa-tRNA-synth_II/BPL/LPL"/>
</dbReference>
<accession>A0ABP9MKZ9</accession>
<evidence type="ECO:0000256" key="1">
    <source>
        <dbReference type="ARBA" id="ARBA00005085"/>
    </source>
</evidence>
<dbReference type="Pfam" id="PF10437">
    <property type="entry name" value="Lip_prot_lig_C"/>
    <property type="match status" value="1"/>
</dbReference>
<comment type="caution">
    <text evidence="9">The sequence shown here is derived from an EMBL/GenBank/DDBJ whole genome shotgun (WGS) entry which is preliminary data.</text>
</comment>
<dbReference type="InterPro" id="IPR004143">
    <property type="entry name" value="BPL_LPL_catalytic"/>
</dbReference>
<dbReference type="InterPro" id="IPR019491">
    <property type="entry name" value="Lipoate_protein_ligase_C"/>
</dbReference>